<keyword evidence="12" id="KW-1015">Disulfide bond</keyword>
<organism evidence="22 23">
    <name type="scientific">Scyliorhinus torazame</name>
    <name type="common">Cloudy catshark</name>
    <name type="synonym">Catulus torazame</name>
    <dbReference type="NCBI Taxonomy" id="75743"/>
    <lineage>
        <taxon>Eukaryota</taxon>
        <taxon>Metazoa</taxon>
        <taxon>Chordata</taxon>
        <taxon>Craniata</taxon>
        <taxon>Vertebrata</taxon>
        <taxon>Chondrichthyes</taxon>
        <taxon>Elasmobranchii</taxon>
        <taxon>Galeomorphii</taxon>
        <taxon>Galeoidea</taxon>
        <taxon>Carcharhiniformes</taxon>
        <taxon>Scyliorhinidae</taxon>
        <taxon>Scyliorhinus</taxon>
    </lineage>
</organism>
<keyword evidence="15" id="KW-0458">Lysosome</keyword>
<evidence type="ECO:0000256" key="18">
    <source>
        <dbReference type="ARBA" id="ARBA00034430"/>
    </source>
</evidence>
<dbReference type="PRINTS" id="PR01307">
    <property type="entry name" value="P2XRECEPTOR"/>
</dbReference>
<evidence type="ECO:0000256" key="17">
    <source>
        <dbReference type="ARBA" id="ARBA00023303"/>
    </source>
</evidence>
<evidence type="ECO:0000256" key="7">
    <source>
        <dbReference type="ARBA" id="ARBA00022741"/>
    </source>
</evidence>
<dbReference type="STRING" id="75743.A0A401NG06"/>
<evidence type="ECO:0000256" key="16">
    <source>
        <dbReference type="ARBA" id="ARBA00023286"/>
    </source>
</evidence>
<dbReference type="InterPro" id="IPR059116">
    <property type="entry name" value="P2X_receptor"/>
</dbReference>
<evidence type="ECO:0000256" key="5">
    <source>
        <dbReference type="ARBA" id="ARBA00022475"/>
    </source>
</evidence>
<protein>
    <recommendedName>
        <fullName evidence="24">ATP receptor</fullName>
    </recommendedName>
</protein>
<dbReference type="PROSITE" id="PS01212">
    <property type="entry name" value="P2X_RECEPTOR"/>
    <property type="match status" value="1"/>
</dbReference>
<proteinExistence type="inferred from homology"/>
<name>A0A401NG06_SCYTO</name>
<dbReference type="FunFam" id="2.60.490.10:FF:000001">
    <property type="entry name" value="P2X purinoceptor"/>
    <property type="match status" value="1"/>
</dbReference>
<gene>
    <name evidence="22" type="ORF">scyTo_0013987</name>
</gene>
<dbReference type="InterPro" id="IPR001429">
    <property type="entry name" value="P2X_purnocptor"/>
</dbReference>
<evidence type="ECO:0000313" key="23">
    <source>
        <dbReference type="Proteomes" id="UP000288216"/>
    </source>
</evidence>
<reference evidence="22 23" key="1">
    <citation type="journal article" date="2018" name="Nat. Ecol. Evol.">
        <title>Shark genomes provide insights into elasmobranch evolution and the origin of vertebrates.</title>
        <authorList>
            <person name="Hara Y"/>
            <person name="Yamaguchi K"/>
            <person name="Onimaru K"/>
            <person name="Kadota M"/>
            <person name="Koyanagi M"/>
            <person name="Keeley SD"/>
            <person name="Tatsumi K"/>
            <person name="Tanaka K"/>
            <person name="Motone F"/>
            <person name="Kageyama Y"/>
            <person name="Nozu R"/>
            <person name="Adachi N"/>
            <person name="Nishimura O"/>
            <person name="Nakagawa R"/>
            <person name="Tanegashima C"/>
            <person name="Kiyatake I"/>
            <person name="Matsumoto R"/>
            <person name="Murakumo K"/>
            <person name="Nishida K"/>
            <person name="Terakita A"/>
            <person name="Kuratani S"/>
            <person name="Sato K"/>
            <person name="Hyodo S Kuraku.S."/>
        </authorList>
    </citation>
    <scope>NUCLEOTIDE SEQUENCE [LARGE SCALE GENOMIC DNA]</scope>
</reference>
<dbReference type="GO" id="GO:0005524">
    <property type="term" value="F:ATP binding"/>
    <property type="evidence" value="ECO:0007669"/>
    <property type="project" value="UniProtKB-KW"/>
</dbReference>
<dbReference type="GO" id="GO:0033198">
    <property type="term" value="P:response to ATP"/>
    <property type="evidence" value="ECO:0007669"/>
    <property type="project" value="InterPro"/>
</dbReference>
<comment type="subcellular location">
    <subcellularLocation>
        <location evidence="2">Cell membrane</location>
        <topology evidence="2">Multi-pass membrane protein</topology>
    </subcellularLocation>
    <subcellularLocation>
        <location evidence="1">Lysosome membrane</location>
        <topology evidence="1">Multi-pass membrane protein</topology>
    </subcellularLocation>
</comment>
<evidence type="ECO:0000256" key="2">
    <source>
        <dbReference type="ARBA" id="ARBA00004651"/>
    </source>
</evidence>
<comment type="catalytic activity">
    <reaction evidence="20">
        <text>Ca(2+)(in) = Ca(2+)(out)</text>
        <dbReference type="Rhea" id="RHEA:29671"/>
        <dbReference type="ChEBI" id="CHEBI:29108"/>
    </reaction>
</comment>
<dbReference type="GO" id="GO:0001614">
    <property type="term" value="F:purinergic nucleotide receptor activity"/>
    <property type="evidence" value="ECO:0007669"/>
    <property type="project" value="InterPro"/>
</dbReference>
<accession>A0A401NG06</accession>
<keyword evidence="17" id="KW-0407">Ion channel</keyword>
<keyword evidence="6 21" id="KW-0812">Transmembrane</keyword>
<dbReference type="GO" id="GO:0005765">
    <property type="term" value="C:lysosomal membrane"/>
    <property type="evidence" value="ECO:0007669"/>
    <property type="project" value="UniProtKB-SubCell"/>
</dbReference>
<comment type="similarity">
    <text evidence="3">Belongs to the P2X receptor family.</text>
</comment>
<evidence type="ECO:0000256" key="14">
    <source>
        <dbReference type="ARBA" id="ARBA00023180"/>
    </source>
</evidence>
<dbReference type="PRINTS" id="PR01311">
    <property type="entry name" value="P2X4RECEPTOR"/>
</dbReference>
<evidence type="ECO:0000256" key="19">
    <source>
        <dbReference type="ARBA" id="ARBA00036239"/>
    </source>
</evidence>
<evidence type="ECO:0008006" key="24">
    <source>
        <dbReference type="Google" id="ProtNLM"/>
    </source>
</evidence>
<dbReference type="GO" id="GO:0070588">
    <property type="term" value="P:calcium ion transmembrane transport"/>
    <property type="evidence" value="ECO:0007669"/>
    <property type="project" value="TreeGrafter"/>
</dbReference>
<evidence type="ECO:0000256" key="11">
    <source>
        <dbReference type="ARBA" id="ARBA00023136"/>
    </source>
</evidence>
<dbReference type="Proteomes" id="UP000288216">
    <property type="component" value="Unassembled WGS sequence"/>
</dbReference>
<dbReference type="OrthoDB" id="494673at2759"/>
<keyword evidence="7" id="KW-0547">Nucleotide-binding</keyword>
<dbReference type="GO" id="GO:0098794">
    <property type="term" value="C:postsynapse"/>
    <property type="evidence" value="ECO:0007669"/>
    <property type="project" value="GOC"/>
</dbReference>
<keyword evidence="14" id="KW-0325">Glycoprotein</keyword>
<keyword evidence="16" id="KW-1071">Ligand-gated ion channel</keyword>
<evidence type="ECO:0000256" key="9">
    <source>
        <dbReference type="ARBA" id="ARBA00022989"/>
    </source>
</evidence>
<keyword evidence="4" id="KW-0813">Transport</keyword>
<dbReference type="AlphaFoldDB" id="A0A401NG06"/>
<dbReference type="OMA" id="IFINWDC"/>
<evidence type="ECO:0000256" key="10">
    <source>
        <dbReference type="ARBA" id="ARBA00023065"/>
    </source>
</evidence>
<sequence length="255" mass="28927">VLTGKCVRYSEKVKTCEISAWCPMENDTVIPKPALLGAAENFTVLIKNSITFPKFNFSKRNILTNASTGYLKSCRFNRKNDPFCPIFRLGEMVQEAGEDFQRLAIEGGVMGILVEWNCNLDQSASKCVPKYTFRRLDNKNFGETVSPGYNFRFAKYFINMSGIETRTLFKAYGIRFEVEVFGHAGKFNIIPTMINIGSGLALLGMATILCDIIVLYFLKKRNYYKEKKYKFVEDYELGIESQDSYGAIQNSGNTP</sequence>
<evidence type="ECO:0000256" key="13">
    <source>
        <dbReference type="ARBA" id="ARBA00023170"/>
    </source>
</evidence>
<keyword evidence="5" id="KW-1003">Cell membrane</keyword>
<feature type="transmembrane region" description="Helical" evidence="21">
    <location>
        <begin position="196"/>
        <end position="218"/>
    </location>
</feature>
<dbReference type="NCBIfam" id="TIGR00863">
    <property type="entry name" value="P2X"/>
    <property type="match status" value="1"/>
</dbReference>
<evidence type="ECO:0000256" key="6">
    <source>
        <dbReference type="ARBA" id="ARBA00022692"/>
    </source>
</evidence>
<evidence type="ECO:0000313" key="22">
    <source>
        <dbReference type="EMBL" id="GCB59746.1"/>
    </source>
</evidence>
<dbReference type="FunFam" id="1.10.287.940:FF:000010">
    <property type="entry name" value="P2X receptor E"/>
    <property type="match status" value="1"/>
</dbReference>
<dbReference type="GO" id="GO:0004931">
    <property type="term" value="F:extracellularly ATP-gated monoatomic cation channel activity"/>
    <property type="evidence" value="ECO:0007669"/>
    <property type="project" value="InterPro"/>
</dbReference>
<evidence type="ECO:0000256" key="21">
    <source>
        <dbReference type="SAM" id="Phobius"/>
    </source>
</evidence>
<evidence type="ECO:0000256" key="8">
    <source>
        <dbReference type="ARBA" id="ARBA00022840"/>
    </source>
</evidence>
<feature type="non-terminal residue" evidence="22">
    <location>
        <position position="1"/>
    </location>
</feature>
<dbReference type="PANTHER" id="PTHR10125">
    <property type="entry name" value="P2X PURINOCEPTOR"/>
    <property type="match status" value="1"/>
</dbReference>
<dbReference type="PANTHER" id="PTHR10125:SF18">
    <property type="entry name" value="P2X PURINOCEPTOR 4"/>
    <property type="match status" value="1"/>
</dbReference>
<keyword evidence="8" id="KW-0067">ATP-binding</keyword>
<comment type="catalytic activity">
    <reaction evidence="19">
        <text>Na(+)(in) = Na(+)(out)</text>
        <dbReference type="Rhea" id="RHEA:34963"/>
        <dbReference type="ChEBI" id="CHEBI:29101"/>
    </reaction>
</comment>
<dbReference type="EMBL" id="BFAA01007358">
    <property type="protein sequence ID" value="GCB59746.1"/>
    <property type="molecule type" value="Genomic_DNA"/>
</dbReference>
<comment type="caution">
    <text evidence="22">The sequence shown here is derived from an EMBL/GenBank/DDBJ whole genome shotgun (WGS) entry which is preliminary data.</text>
</comment>
<dbReference type="Pfam" id="PF00864">
    <property type="entry name" value="P2X_receptor"/>
    <property type="match status" value="1"/>
</dbReference>
<dbReference type="Gene3D" id="2.60.490.10">
    <property type="entry name" value="atp-gated p2x4 ion channel domain"/>
    <property type="match status" value="1"/>
</dbReference>
<dbReference type="InterPro" id="IPR003047">
    <property type="entry name" value="P2X4_purnocptor"/>
</dbReference>
<evidence type="ECO:0000256" key="12">
    <source>
        <dbReference type="ARBA" id="ARBA00023157"/>
    </source>
</evidence>
<evidence type="ECO:0000256" key="4">
    <source>
        <dbReference type="ARBA" id="ARBA00022448"/>
    </source>
</evidence>
<keyword evidence="9 21" id="KW-1133">Transmembrane helix</keyword>
<dbReference type="GO" id="GO:0005886">
    <property type="term" value="C:plasma membrane"/>
    <property type="evidence" value="ECO:0007669"/>
    <property type="project" value="UniProtKB-SubCell"/>
</dbReference>
<keyword evidence="10" id="KW-0406">Ion transport</keyword>
<evidence type="ECO:0000256" key="3">
    <source>
        <dbReference type="ARBA" id="ARBA00009848"/>
    </source>
</evidence>
<evidence type="ECO:0000256" key="20">
    <source>
        <dbReference type="ARBA" id="ARBA00036634"/>
    </source>
</evidence>
<keyword evidence="13" id="KW-0675">Receptor</keyword>
<evidence type="ECO:0000256" key="1">
    <source>
        <dbReference type="ARBA" id="ARBA00004155"/>
    </source>
</evidence>
<dbReference type="InterPro" id="IPR053792">
    <property type="entry name" value="P2X_RECEPTOR_CS"/>
</dbReference>
<keyword evidence="11 21" id="KW-0472">Membrane</keyword>
<dbReference type="InterPro" id="IPR027309">
    <property type="entry name" value="P2X_extracellular_dom_sf"/>
</dbReference>
<keyword evidence="23" id="KW-1185">Reference proteome</keyword>
<comment type="catalytic activity">
    <reaction evidence="18">
        <text>K(+)(in) = K(+)(out)</text>
        <dbReference type="Rhea" id="RHEA:29463"/>
        <dbReference type="ChEBI" id="CHEBI:29103"/>
    </reaction>
</comment>
<evidence type="ECO:0000256" key="15">
    <source>
        <dbReference type="ARBA" id="ARBA00023228"/>
    </source>
</evidence>